<proteinExistence type="predicted"/>
<dbReference type="RefSeq" id="WP_259542613.1">
    <property type="nucleotide sequence ID" value="NZ_JANLCJ010000065.1"/>
</dbReference>
<dbReference type="EMBL" id="JANLCJ010000065">
    <property type="protein sequence ID" value="MCS5736575.1"/>
    <property type="molecule type" value="Genomic_DNA"/>
</dbReference>
<dbReference type="Proteomes" id="UP001165586">
    <property type="component" value="Unassembled WGS sequence"/>
</dbReference>
<evidence type="ECO:0000313" key="1">
    <source>
        <dbReference type="EMBL" id="MCS5736575.1"/>
    </source>
</evidence>
<keyword evidence="2" id="KW-1185">Reference proteome</keyword>
<name>A0ABT2H9F6_9MICO</name>
<organism evidence="1 2">
    <name type="scientific">Herbiconiux daphne</name>
    <dbReference type="NCBI Taxonomy" id="2970914"/>
    <lineage>
        <taxon>Bacteria</taxon>
        <taxon>Bacillati</taxon>
        <taxon>Actinomycetota</taxon>
        <taxon>Actinomycetes</taxon>
        <taxon>Micrococcales</taxon>
        <taxon>Microbacteriaceae</taxon>
        <taxon>Herbiconiux</taxon>
    </lineage>
</organism>
<protein>
    <recommendedName>
        <fullName evidence="3">MucBP domain-containing protein</fullName>
    </recommendedName>
</protein>
<evidence type="ECO:0000313" key="2">
    <source>
        <dbReference type="Proteomes" id="UP001165586"/>
    </source>
</evidence>
<accession>A0ABT2H9F6</accession>
<comment type="caution">
    <text evidence="1">The sequence shown here is derived from an EMBL/GenBank/DDBJ whole genome shotgun (WGS) entry which is preliminary data.</text>
</comment>
<evidence type="ECO:0008006" key="3">
    <source>
        <dbReference type="Google" id="ProtNLM"/>
    </source>
</evidence>
<reference evidence="1" key="1">
    <citation type="submission" date="2022-08" db="EMBL/GenBank/DDBJ databases">
        <authorList>
            <person name="Deng Y."/>
            <person name="Han X.-F."/>
            <person name="Zhang Y.-Q."/>
        </authorList>
    </citation>
    <scope>NUCLEOTIDE SEQUENCE</scope>
    <source>
        <strain evidence="1">CPCC 203386</strain>
    </source>
</reference>
<gene>
    <name evidence="1" type="ORF">N1032_22875</name>
</gene>
<sequence length="77" mass="8229">MAQINGPVSAQPVTDAQTGKIVRFEYYADQFGSVVDRKTLVAADAAGTAIAGDPITLTKITVDLDDERSTKPIYLDN</sequence>